<dbReference type="InterPro" id="IPR017850">
    <property type="entry name" value="Alkaline_phosphatase_core_sf"/>
</dbReference>
<dbReference type="SUPFAM" id="SSF53649">
    <property type="entry name" value="Alkaline phosphatase-like"/>
    <property type="match status" value="1"/>
</dbReference>
<dbReference type="Pfam" id="PF01663">
    <property type="entry name" value="Phosphodiest"/>
    <property type="match status" value="1"/>
</dbReference>
<evidence type="ECO:0000313" key="2">
    <source>
        <dbReference type="Proteomes" id="UP001232725"/>
    </source>
</evidence>
<keyword evidence="2" id="KW-1185">Reference proteome</keyword>
<evidence type="ECO:0000313" key="1">
    <source>
        <dbReference type="EMBL" id="MDP5225848.1"/>
    </source>
</evidence>
<protein>
    <submittedName>
        <fullName evidence="1">Alkaline phosphatase family protein</fullName>
    </submittedName>
</protein>
<dbReference type="Gene3D" id="3.40.720.10">
    <property type="entry name" value="Alkaline Phosphatase, subunit A"/>
    <property type="match status" value="1"/>
</dbReference>
<dbReference type="RefSeq" id="WP_305994886.1">
    <property type="nucleotide sequence ID" value="NZ_JAVALS010000001.1"/>
</dbReference>
<dbReference type="PANTHER" id="PTHR10151:SF120">
    <property type="entry name" value="BIS(5'-ADENOSYL)-TRIPHOSPHATASE"/>
    <property type="match status" value="1"/>
</dbReference>
<proteinExistence type="predicted"/>
<comment type="caution">
    <text evidence="1">The sequence shown here is derived from an EMBL/GenBank/DDBJ whole genome shotgun (WGS) entry which is preliminary data.</text>
</comment>
<dbReference type="Proteomes" id="UP001232725">
    <property type="component" value="Unassembled WGS sequence"/>
</dbReference>
<gene>
    <name evidence="1" type="ORF">Q9R02_01590</name>
</gene>
<reference evidence="1 2" key="1">
    <citation type="submission" date="2023-08" db="EMBL/GenBank/DDBJ databases">
        <title>Arthrobacter horti sp. nov., isolated from forest soil.</title>
        <authorList>
            <person name="Park M."/>
        </authorList>
    </citation>
    <scope>NUCLEOTIDE SEQUENCE [LARGE SCALE GENOMIC DNA]</scope>
    <source>
        <strain evidence="1 2">YJM1</strain>
    </source>
</reference>
<organism evidence="1 2">
    <name type="scientific">Arthrobacter horti</name>
    <dbReference type="NCBI Taxonomy" id="3068273"/>
    <lineage>
        <taxon>Bacteria</taxon>
        <taxon>Bacillati</taxon>
        <taxon>Actinomycetota</taxon>
        <taxon>Actinomycetes</taxon>
        <taxon>Micrococcales</taxon>
        <taxon>Micrococcaceae</taxon>
        <taxon>Arthrobacter</taxon>
    </lineage>
</organism>
<accession>A0ABT9IJT3</accession>
<sequence>MTGTTTALPPVPGYGTRSIAELLLSAASAAGAQGLANPLNLPAAPRVCVVLVDGMGAQLLKRHAAHVPFLRSLLQDQTQKGPRRLDASFPSTTASSLASLGTGLPPGAHGMVGYDVLDPAQGKVVNQLGNWDGRVDPLAWQPHPTVFERAAASVAVHTVSLPRFETSSMTMAALRGSRFHGSGGLAGRIGAAVDALQQPGLVYFYINELDKAGHRYGVDAPEFLSALEEVDFTLRQLAARLPLGTLILTSADHGMMDVPRSGRIDYSSDPALVEGVRHTAGEPRMLHLHVEDGTDPAGVLDAWRDRFGDKIWLLEKAQAVEAGYFGPVSESVLPRIGDVLVLAREEVAFFDLRRVRPEAMEMVGQHGSLTRAEREVPLLICEATGPRAGTPKGNKTRRR</sequence>
<dbReference type="InterPro" id="IPR002591">
    <property type="entry name" value="Phosphodiest/P_Trfase"/>
</dbReference>
<dbReference type="PANTHER" id="PTHR10151">
    <property type="entry name" value="ECTONUCLEOTIDE PYROPHOSPHATASE/PHOSPHODIESTERASE"/>
    <property type="match status" value="1"/>
</dbReference>
<name>A0ABT9IJT3_9MICC</name>
<dbReference type="EMBL" id="JAVALS010000001">
    <property type="protein sequence ID" value="MDP5225848.1"/>
    <property type="molecule type" value="Genomic_DNA"/>
</dbReference>